<sequence>MSPAEFDKSRPRRIVVLPLPVWRLWALAEAVRSVVMLLCRLVNVALASRHDAQTSQVAAGHQDRRCRQVAEQVFEHLNAYRQAKGLRPLRWNARLEASSLYQSNRMSELGEFAHVLSDGVELNERVERFGYRYRSCGENLFWLLAPTKGMAELAWAMHDGWVHSPGHEANLVGDWVEVGVGVVPDGEGGYYATQNFGRPATPF</sequence>
<dbReference type="RefSeq" id="WP_145113054.1">
    <property type="nucleotide sequence ID" value="NZ_CP036349.1"/>
</dbReference>
<gene>
    <name evidence="2" type="ORF">Spa11_27540</name>
</gene>
<dbReference type="EMBL" id="CP036349">
    <property type="protein sequence ID" value="QDV74550.1"/>
    <property type="molecule type" value="Genomic_DNA"/>
</dbReference>
<name>A0A518K9U0_9BACT</name>
<dbReference type="InterPro" id="IPR014044">
    <property type="entry name" value="CAP_dom"/>
</dbReference>
<evidence type="ECO:0000313" key="2">
    <source>
        <dbReference type="EMBL" id="QDV74550.1"/>
    </source>
</evidence>
<proteinExistence type="predicted"/>
<dbReference type="AlphaFoldDB" id="A0A518K9U0"/>
<keyword evidence="3" id="KW-1185">Reference proteome</keyword>
<dbReference type="InterPro" id="IPR035940">
    <property type="entry name" value="CAP_sf"/>
</dbReference>
<accession>A0A518K9U0</accession>
<feature type="domain" description="SCP" evidence="1">
    <location>
        <begin position="75"/>
        <end position="196"/>
    </location>
</feature>
<dbReference type="Gene3D" id="3.40.33.10">
    <property type="entry name" value="CAP"/>
    <property type="match status" value="1"/>
</dbReference>
<dbReference type="Proteomes" id="UP000316426">
    <property type="component" value="Chromosome"/>
</dbReference>
<evidence type="ECO:0000259" key="1">
    <source>
        <dbReference type="Pfam" id="PF00188"/>
    </source>
</evidence>
<dbReference type="SUPFAM" id="SSF55797">
    <property type="entry name" value="PR-1-like"/>
    <property type="match status" value="1"/>
</dbReference>
<organism evidence="2 3">
    <name type="scientific">Botrimarina mediterranea</name>
    <dbReference type="NCBI Taxonomy" id="2528022"/>
    <lineage>
        <taxon>Bacteria</taxon>
        <taxon>Pseudomonadati</taxon>
        <taxon>Planctomycetota</taxon>
        <taxon>Planctomycetia</taxon>
        <taxon>Pirellulales</taxon>
        <taxon>Lacipirellulaceae</taxon>
        <taxon>Botrimarina</taxon>
    </lineage>
</organism>
<dbReference type="Pfam" id="PF00188">
    <property type="entry name" value="CAP"/>
    <property type="match status" value="1"/>
</dbReference>
<evidence type="ECO:0000313" key="3">
    <source>
        <dbReference type="Proteomes" id="UP000316426"/>
    </source>
</evidence>
<reference evidence="2 3" key="1">
    <citation type="submission" date="2019-02" db="EMBL/GenBank/DDBJ databases">
        <title>Deep-cultivation of Planctomycetes and their phenomic and genomic characterization uncovers novel biology.</title>
        <authorList>
            <person name="Wiegand S."/>
            <person name="Jogler M."/>
            <person name="Boedeker C."/>
            <person name="Pinto D."/>
            <person name="Vollmers J."/>
            <person name="Rivas-Marin E."/>
            <person name="Kohn T."/>
            <person name="Peeters S.H."/>
            <person name="Heuer A."/>
            <person name="Rast P."/>
            <person name="Oberbeckmann S."/>
            <person name="Bunk B."/>
            <person name="Jeske O."/>
            <person name="Meyerdierks A."/>
            <person name="Storesund J.E."/>
            <person name="Kallscheuer N."/>
            <person name="Luecker S."/>
            <person name="Lage O.M."/>
            <person name="Pohl T."/>
            <person name="Merkel B.J."/>
            <person name="Hornburger P."/>
            <person name="Mueller R.-W."/>
            <person name="Bruemmer F."/>
            <person name="Labrenz M."/>
            <person name="Spormann A.M."/>
            <person name="Op den Camp H."/>
            <person name="Overmann J."/>
            <person name="Amann R."/>
            <person name="Jetten M.S.M."/>
            <person name="Mascher T."/>
            <person name="Medema M.H."/>
            <person name="Devos D.P."/>
            <person name="Kaster A.-K."/>
            <person name="Ovreas L."/>
            <person name="Rohde M."/>
            <person name="Galperin M.Y."/>
            <person name="Jogler C."/>
        </authorList>
    </citation>
    <scope>NUCLEOTIDE SEQUENCE [LARGE SCALE GENOMIC DNA]</scope>
    <source>
        <strain evidence="2 3">Spa11</strain>
    </source>
</reference>
<dbReference type="PANTHER" id="PTHR31157">
    <property type="entry name" value="SCP DOMAIN-CONTAINING PROTEIN"/>
    <property type="match status" value="1"/>
</dbReference>
<dbReference type="KEGG" id="bmei:Spa11_27540"/>
<dbReference type="CDD" id="cd05379">
    <property type="entry name" value="CAP_bacterial"/>
    <property type="match status" value="1"/>
</dbReference>
<dbReference type="PANTHER" id="PTHR31157:SF1">
    <property type="entry name" value="SCP DOMAIN-CONTAINING PROTEIN"/>
    <property type="match status" value="1"/>
</dbReference>
<protein>
    <submittedName>
        <fullName evidence="2">Cysteine-rich secretory protein family protein</fullName>
    </submittedName>
</protein>